<feature type="compositionally biased region" description="Basic and acidic residues" evidence="1">
    <location>
        <begin position="308"/>
        <end position="322"/>
    </location>
</feature>
<proteinExistence type="predicted"/>
<feature type="region of interest" description="Disordered" evidence="1">
    <location>
        <begin position="415"/>
        <end position="496"/>
    </location>
</feature>
<dbReference type="EMBL" id="CP093349">
    <property type="protein sequence ID" value="WOH10424.1"/>
    <property type="molecule type" value="Genomic_DNA"/>
</dbReference>
<evidence type="ECO:0000256" key="1">
    <source>
        <dbReference type="SAM" id="MobiDB-lite"/>
    </source>
</evidence>
<name>A0A161ZNE6_DAUCS</name>
<protein>
    <submittedName>
        <fullName evidence="2">Uncharacterized protein</fullName>
    </submittedName>
</protein>
<feature type="compositionally biased region" description="Basic and acidic residues" evidence="1">
    <location>
        <begin position="448"/>
        <end position="466"/>
    </location>
</feature>
<reference evidence="2" key="1">
    <citation type="journal article" date="2016" name="Nat. Genet.">
        <title>A high-quality carrot genome assembly provides new insights into carotenoid accumulation and asterid genome evolution.</title>
        <authorList>
            <person name="Iorizzo M."/>
            <person name="Ellison S."/>
            <person name="Senalik D."/>
            <person name="Zeng P."/>
            <person name="Satapoomin P."/>
            <person name="Huang J."/>
            <person name="Bowman M."/>
            <person name="Iovene M."/>
            <person name="Sanseverino W."/>
            <person name="Cavagnaro P."/>
            <person name="Yildiz M."/>
            <person name="Macko-Podgorni A."/>
            <person name="Moranska E."/>
            <person name="Grzebelus E."/>
            <person name="Grzebelus D."/>
            <person name="Ashrafi H."/>
            <person name="Zheng Z."/>
            <person name="Cheng S."/>
            <person name="Spooner D."/>
            <person name="Van Deynze A."/>
            <person name="Simon P."/>
        </authorList>
    </citation>
    <scope>NUCLEOTIDE SEQUENCE [LARGE SCALE GENOMIC DNA]</scope>
    <source>
        <tissue evidence="2">Leaf</tissue>
    </source>
</reference>
<dbReference type="EMBL" id="LNRQ01000007">
    <property type="protein sequence ID" value="KZM88952.1"/>
    <property type="molecule type" value="Genomic_DNA"/>
</dbReference>
<feature type="region of interest" description="Disordered" evidence="1">
    <location>
        <begin position="288"/>
        <end position="322"/>
    </location>
</feature>
<gene>
    <name evidence="2" type="ORF">DCAR_026027</name>
    <name evidence="3" type="ORF">DCAR_0729893</name>
</gene>
<evidence type="ECO:0000313" key="4">
    <source>
        <dbReference type="Proteomes" id="UP000077755"/>
    </source>
</evidence>
<reference evidence="3" key="2">
    <citation type="submission" date="2022-03" db="EMBL/GenBank/DDBJ databases">
        <title>Draft title - Genomic analysis of global carrot germplasm unveils the trajectory of domestication and the origin of high carotenoid orange carrot.</title>
        <authorList>
            <person name="Iorizzo M."/>
            <person name="Ellison S."/>
            <person name="Senalik D."/>
            <person name="Macko-Podgorni A."/>
            <person name="Grzebelus D."/>
            <person name="Bostan H."/>
            <person name="Rolling W."/>
            <person name="Curaba J."/>
            <person name="Simon P."/>
        </authorList>
    </citation>
    <scope>NUCLEOTIDE SEQUENCE</scope>
    <source>
        <tissue evidence="3">Leaf</tissue>
    </source>
</reference>
<evidence type="ECO:0000313" key="2">
    <source>
        <dbReference type="EMBL" id="KZM88952.1"/>
    </source>
</evidence>
<dbReference type="OMA" id="ETRTISW"/>
<dbReference type="InterPro" id="IPR008581">
    <property type="entry name" value="DUF863_pln"/>
</dbReference>
<dbReference type="PANTHER" id="PTHR33167:SF4">
    <property type="entry name" value="TRANSCRIPTION FACTOR, PUTATIVE (DUF863)-RELATED"/>
    <property type="match status" value="1"/>
</dbReference>
<dbReference type="PANTHER" id="PTHR33167">
    <property type="entry name" value="TRANSCRIPTION FACTOR, PUTATIVE (DUF863)-RELATED"/>
    <property type="match status" value="1"/>
</dbReference>
<accession>A0A161ZNE6</accession>
<dbReference type="Pfam" id="PF05904">
    <property type="entry name" value="DUF863"/>
    <property type="match status" value="1"/>
</dbReference>
<dbReference type="Gramene" id="KZM88952">
    <property type="protein sequence ID" value="KZM88952"/>
    <property type="gene ID" value="DCAR_026027"/>
</dbReference>
<organism evidence="2">
    <name type="scientific">Daucus carota subsp. sativus</name>
    <name type="common">Carrot</name>
    <dbReference type="NCBI Taxonomy" id="79200"/>
    <lineage>
        <taxon>Eukaryota</taxon>
        <taxon>Viridiplantae</taxon>
        <taxon>Streptophyta</taxon>
        <taxon>Embryophyta</taxon>
        <taxon>Tracheophyta</taxon>
        <taxon>Spermatophyta</taxon>
        <taxon>Magnoliopsida</taxon>
        <taxon>eudicotyledons</taxon>
        <taxon>Gunneridae</taxon>
        <taxon>Pentapetalae</taxon>
        <taxon>asterids</taxon>
        <taxon>campanulids</taxon>
        <taxon>Apiales</taxon>
        <taxon>Apiaceae</taxon>
        <taxon>Apioideae</taxon>
        <taxon>Scandiceae</taxon>
        <taxon>Daucinae</taxon>
        <taxon>Daucus</taxon>
        <taxon>Daucus sect. Daucus</taxon>
    </lineage>
</organism>
<dbReference type="AlphaFoldDB" id="A0A161ZNE6"/>
<evidence type="ECO:0000313" key="3">
    <source>
        <dbReference type="EMBL" id="WOH10424.1"/>
    </source>
</evidence>
<sequence length="545" mass="61992">MMPEFKSEMQFSSYLPVCSTTKDLPACGSRRLLLNNDQVKTFGHSRTWHHNDQVQIAGYGYNNLCPSSNASQLQDHLKEIVRKTMLEHEATFKNQVSELHRVYGRQQELMDETRMKGLTGNNIEGKISKTNPIMFGDLADWNKTFLLNQKGPLYSSSFFPLGTSIMAEPHLEQSYAQMPNMVFQVQTKEHDHIQIGKDLEIHSKDLHLKKLSGQREHTNHLMSSTKPFDTHASSSKNATLSIDNNCLNNSICLREKLASNPRYQIDLNSYPNEDESSQVEVEIRNAANINLEPPVSPQNKETSPPRGKSVEKQPSESEKDDKYQKDLALLAAEALVLISSNSDQCLKWFAEIVTSAENHLEENETVQCHVAVSKHSELVDDGLNNFAALTPLMEETKLGEYNSTGNRKRKALTTLSSPRRREKTRQIMSQKAMQGDILPRMTSLSRQEVSEETRTISWLRKNESKARLGKRKSSKNERQKGKKRNSEPTLLQQTADAKLDSLKRCLPDWGRRNKRQTGHRRPASDHALRLAVLRFKGPLLESSFI</sequence>
<dbReference type="Proteomes" id="UP000077755">
    <property type="component" value="Chromosome 7"/>
</dbReference>
<keyword evidence="4" id="KW-1185">Reference proteome</keyword>